<keyword evidence="4" id="KW-1185">Reference proteome</keyword>
<gene>
    <name evidence="1" type="ORF">F8388_008114</name>
    <name evidence="2" type="ORF">G4B88_016543</name>
</gene>
<dbReference type="AlphaFoldDB" id="A0A7J6EX17"/>
<protein>
    <submittedName>
        <fullName evidence="1">Uncharacterized protein</fullName>
    </submittedName>
</protein>
<proteinExistence type="predicted"/>
<dbReference type="EMBL" id="JAATIQ010000060">
    <property type="protein sequence ID" value="KAF4391233.1"/>
    <property type="molecule type" value="Genomic_DNA"/>
</dbReference>
<organism evidence="1 3">
    <name type="scientific">Cannabis sativa</name>
    <name type="common">Hemp</name>
    <name type="synonym">Marijuana</name>
    <dbReference type="NCBI Taxonomy" id="3483"/>
    <lineage>
        <taxon>Eukaryota</taxon>
        <taxon>Viridiplantae</taxon>
        <taxon>Streptophyta</taxon>
        <taxon>Embryophyta</taxon>
        <taxon>Tracheophyta</taxon>
        <taxon>Spermatophyta</taxon>
        <taxon>Magnoliopsida</taxon>
        <taxon>eudicotyledons</taxon>
        <taxon>Gunneridae</taxon>
        <taxon>Pentapetalae</taxon>
        <taxon>rosids</taxon>
        <taxon>fabids</taxon>
        <taxon>Rosales</taxon>
        <taxon>Cannabaceae</taxon>
        <taxon>Cannabis</taxon>
    </lineage>
</organism>
<evidence type="ECO:0000313" key="3">
    <source>
        <dbReference type="Proteomes" id="UP000525078"/>
    </source>
</evidence>
<evidence type="ECO:0000313" key="4">
    <source>
        <dbReference type="Proteomes" id="UP000583929"/>
    </source>
</evidence>
<evidence type="ECO:0000313" key="2">
    <source>
        <dbReference type="EMBL" id="KAF4391233.1"/>
    </source>
</evidence>
<name>A0A7J6EX17_CANSA</name>
<dbReference type="EMBL" id="JAATIP010000185">
    <property type="protein sequence ID" value="KAF4362230.1"/>
    <property type="molecule type" value="Genomic_DNA"/>
</dbReference>
<dbReference type="Proteomes" id="UP000525078">
    <property type="component" value="Unassembled WGS sequence"/>
</dbReference>
<reference evidence="3 4" key="1">
    <citation type="journal article" date="2020" name="bioRxiv">
        <title>Sequence and annotation of 42 cannabis genomes reveals extensive copy number variation in cannabinoid synthesis and pathogen resistance genes.</title>
        <authorList>
            <person name="Mckernan K.J."/>
            <person name="Helbert Y."/>
            <person name="Kane L.T."/>
            <person name="Ebling H."/>
            <person name="Zhang L."/>
            <person name="Liu B."/>
            <person name="Eaton Z."/>
            <person name="Mclaughlin S."/>
            <person name="Kingan S."/>
            <person name="Baybayan P."/>
            <person name="Concepcion G."/>
            <person name="Jordan M."/>
            <person name="Riva A."/>
            <person name="Barbazuk W."/>
            <person name="Harkins T."/>
        </authorList>
    </citation>
    <scope>NUCLEOTIDE SEQUENCE [LARGE SCALE GENOMIC DNA]</scope>
    <source>
        <strain evidence="3 4">cv. Jamaican Lion 4</strain>
        <strain evidence="2">Father</strain>
        <strain evidence="1">Mother</strain>
        <tissue evidence="1">Leaf</tissue>
    </source>
</reference>
<dbReference type="Proteomes" id="UP000583929">
    <property type="component" value="Unassembled WGS sequence"/>
</dbReference>
<accession>A0A7J6EX17</accession>
<comment type="caution">
    <text evidence="1">The sequence shown here is derived from an EMBL/GenBank/DDBJ whole genome shotgun (WGS) entry which is preliminary data.</text>
</comment>
<evidence type="ECO:0000313" key="1">
    <source>
        <dbReference type="EMBL" id="KAF4362230.1"/>
    </source>
</evidence>
<sequence>MAAGGCNLKVSFTTDFNIPIKKTQRWKHISKCKPCRQFHSFLHNIYEVIMITSFLAKGSPSYDAIRQTFQHLSKIDR</sequence>